<keyword evidence="3 6" id="KW-0547">Nucleotide-binding</keyword>
<dbReference type="InterPro" id="IPR011009">
    <property type="entry name" value="Kinase-like_dom_sf"/>
</dbReference>
<keyword evidence="2" id="KW-0808">Transferase</keyword>
<dbReference type="CDD" id="cd05580">
    <property type="entry name" value="STKc_PKA_like"/>
    <property type="match status" value="1"/>
</dbReference>
<evidence type="ECO:0000256" key="5">
    <source>
        <dbReference type="ARBA" id="ARBA00022840"/>
    </source>
</evidence>
<gene>
    <name evidence="10" type="ORF">PROFUN_14398</name>
</gene>
<dbReference type="PANTHER" id="PTHR24353:SF37">
    <property type="entry name" value="CAMP-DEPENDENT PROTEIN KINASE CATALYTIC SUBUNIT PRKX"/>
    <property type="match status" value="1"/>
</dbReference>
<dbReference type="GO" id="GO:0004691">
    <property type="term" value="F:cAMP-dependent protein kinase activity"/>
    <property type="evidence" value="ECO:0007669"/>
    <property type="project" value="TreeGrafter"/>
</dbReference>
<dbReference type="PROSITE" id="PS00107">
    <property type="entry name" value="PROTEIN_KINASE_ATP"/>
    <property type="match status" value="1"/>
</dbReference>
<feature type="domain" description="Protein kinase" evidence="8">
    <location>
        <begin position="8"/>
        <end position="279"/>
    </location>
</feature>
<protein>
    <submittedName>
        <fullName evidence="10">Uncharacterized protein</fullName>
    </submittedName>
</protein>
<dbReference type="STRING" id="1890364.A0A2P6N0C2"/>
<feature type="binding site" evidence="6">
    <location>
        <position position="37"/>
    </location>
    <ligand>
        <name>ATP</name>
        <dbReference type="ChEBI" id="CHEBI:30616"/>
    </ligand>
</feature>
<dbReference type="SMART" id="SM00220">
    <property type="entry name" value="S_TKc"/>
    <property type="match status" value="1"/>
</dbReference>
<evidence type="ECO:0000256" key="1">
    <source>
        <dbReference type="ARBA" id="ARBA00022527"/>
    </source>
</evidence>
<evidence type="ECO:0000256" key="3">
    <source>
        <dbReference type="ARBA" id="ARBA00022741"/>
    </source>
</evidence>
<dbReference type="PROSITE" id="PS00108">
    <property type="entry name" value="PROTEIN_KINASE_ST"/>
    <property type="match status" value="1"/>
</dbReference>
<evidence type="ECO:0000256" key="6">
    <source>
        <dbReference type="PROSITE-ProRule" id="PRU10141"/>
    </source>
</evidence>
<evidence type="ECO:0000259" key="9">
    <source>
        <dbReference type="PROSITE" id="PS51285"/>
    </source>
</evidence>
<dbReference type="InterPro" id="IPR008271">
    <property type="entry name" value="Ser/Thr_kinase_AS"/>
</dbReference>
<evidence type="ECO:0000313" key="11">
    <source>
        <dbReference type="Proteomes" id="UP000241769"/>
    </source>
</evidence>
<keyword evidence="11" id="KW-1185">Reference proteome</keyword>
<dbReference type="FunFam" id="1.10.510.10:FF:000005">
    <property type="entry name" value="cAMP-dependent protein kinase catalytic subunit alpha"/>
    <property type="match status" value="1"/>
</dbReference>
<dbReference type="Gene3D" id="3.30.200.20">
    <property type="entry name" value="Phosphorylase Kinase, domain 1"/>
    <property type="match status" value="1"/>
</dbReference>
<dbReference type="Proteomes" id="UP000241769">
    <property type="component" value="Unassembled WGS sequence"/>
</dbReference>
<dbReference type="OrthoDB" id="63267at2759"/>
<dbReference type="InterPro" id="IPR000719">
    <property type="entry name" value="Prot_kinase_dom"/>
</dbReference>
<dbReference type="GO" id="GO:0009653">
    <property type="term" value="P:anatomical structure morphogenesis"/>
    <property type="evidence" value="ECO:0007669"/>
    <property type="project" value="UniProtKB-ARBA"/>
</dbReference>
<dbReference type="GO" id="GO:0005952">
    <property type="term" value="C:cAMP-dependent protein kinase complex"/>
    <property type="evidence" value="ECO:0007669"/>
    <property type="project" value="TreeGrafter"/>
</dbReference>
<feature type="domain" description="AGC-kinase C-terminal" evidence="9">
    <location>
        <begin position="280"/>
        <end position="332"/>
    </location>
</feature>
<evidence type="ECO:0000256" key="7">
    <source>
        <dbReference type="RuleBase" id="RU000304"/>
    </source>
</evidence>
<dbReference type="Gene3D" id="1.10.510.10">
    <property type="entry name" value="Transferase(Phosphotransferase) domain 1"/>
    <property type="match status" value="1"/>
</dbReference>
<accession>A0A2P6N0C2</accession>
<organism evidence="10 11">
    <name type="scientific">Planoprotostelium fungivorum</name>
    <dbReference type="NCBI Taxonomy" id="1890364"/>
    <lineage>
        <taxon>Eukaryota</taxon>
        <taxon>Amoebozoa</taxon>
        <taxon>Evosea</taxon>
        <taxon>Variosea</taxon>
        <taxon>Cavosteliida</taxon>
        <taxon>Cavosteliaceae</taxon>
        <taxon>Planoprotostelium</taxon>
    </lineage>
</organism>
<dbReference type="InterPro" id="IPR000961">
    <property type="entry name" value="AGC-kinase_C"/>
</dbReference>
<proteinExistence type="inferred from homology"/>
<dbReference type="InParanoid" id="A0A2P6N0C2"/>
<name>A0A2P6N0C2_9EUKA</name>
<keyword evidence="1 7" id="KW-0723">Serine/threonine-protein kinase</keyword>
<dbReference type="GO" id="GO:0005524">
    <property type="term" value="F:ATP binding"/>
    <property type="evidence" value="ECO:0007669"/>
    <property type="project" value="UniProtKB-UniRule"/>
</dbReference>
<evidence type="ECO:0000256" key="4">
    <source>
        <dbReference type="ARBA" id="ARBA00022777"/>
    </source>
</evidence>
<reference evidence="10 11" key="1">
    <citation type="journal article" date="2018" name="Genome Biol. Evol.">
        <title>Multiple Roots of Fruiting Body Formation in Amoebozoa.</title>
        <authorList>
            <person name="Hillmann F."/>
            <person name="Forbes G."/>
            <person name="Novohradska S."/>
            <person name="Ferling I."/>
            <person name="Riege K."/>
            <person name="Groth M."/>
            <person name="Westermann M."/>
            <person name="Marz M."/>
            <person name="Spaller T."/>
            <person name="Winckler T."/>
            <person name="Schaap P."/>
            <person name="Glockner G."/>
        </authorList>
    </citation>
    <scope>NUCLEOTIDE SEQUENCE [LARGE SCALE GENOMIC DNA]</scope>
    <source>
        <strain evidence="10 11">Jena</strain>
    </source>
</reference>
<dbReference type="InterPro" id="IPR017441">
    <property type="entry name" value="Protein_kinase_ATP_BS"/>
</dbReference>
<comment type="caution">
    <text evidence="10">The sequence shown here is derived from an EMBL/GenBank/DDBJ whole genome shotgun (WGS) entry which is preliminary data.</text>
</comment>
<dbReference type="FunFam" id="3.30.200.20:FF:000042">
    <property type="entry name" value="Aurora kinase A"/>
    <property type="match status" value="1"/>
</dbReference>
<dbReference type="SUPFAM" id="SSF56112">
    <property type="entry name" value="Protein kinase-like (PK-like)"/>
    <property type="match status" value="1"/>
</dbReference>
<evidence type="ECO:0000256" key="2">
    <source>
        <dbReference type="ARBA" id="ARBA00022679"/>
    </source>
</evidence>
<dbReference type="EMBL" id="MDYQ01000267">
    <property type="protein sequence ID" value="PRP77392.1"/>
    <property type="molecule type" value="Genomic_DNA"/>
</dbReference>
<evidence type="ECO:0000313" key="10">
    <source>
        <dbReference type="EMBL" id="PRP77392.1"/>
    </source>
</evidence>
<comment type="similarity">
    <text evidence="7">Belongs to the protein kinase superfamily.</text>
</comment>
<dbReference type="PANTHER" id="PTHR24353">
    <property type="entry name" value="CYCLIC NUCLEOTIDE-DEPENDENT PROTEIN KINASE"/>
    <property type="match status" value="1"/>
</dbReference>
<dbReference type="AlphaFoldDB" id="A0A2P6N0C2"/>
<dbReference type="Pfam" id="PF00069">
    <property type="entry name" value="Pkinase"/>
    <property type="match status" value="1"/>
</dbReference>
<dbReference type="PROSITE" id="PS50011">
    <property type="entry name" value="PROTEIN_KINASE_DOM"/>
    <property type="match status" value="1"/>
</dbReference>
<sequence>MRLSLDDFEPIATIGTGTFGRVLLIRSLEDHRYYALKKLSKYTITKLKQVNHLNSEREILSQIEHPMIVKMIGTIQDEWYVYILMEFVPGGELFSLLRLSRKFPNDSARWSAVIHRTHLNSVHRFYAMEMTCIFEYLHNLGVSYRDLKPENILISSTGHIKLTDFGFAKRIALGERAYSLCGTPDYIAPEILSGKGHSTAVDWWALGILIYEMLAGYPPFYDENPLAIYKKILNAQLSFPSYFSPEARDLISQLLQTDLTKRLGNLKGGAADVKRHVWFQGIDWVRASKLQIRPPYIPSITGDDDISNFVIYEEEQEEEEFGHIDDSHFADF</sequence>
<dbReference type="SMART" id="SM00133">
    <property type="entry name" value="S_TK_X"/>
    <property type="match status" value="1"/>
</dbReference>
<dbReference type="PROSITE" id="PS51285">
    <property type="entry name" value="AGC_KINASE_CTER"/>
    <property type="match status" value="1"/>
</dbReference>
<keyword evidence="4" id="KW-0418">Kinase</keyword>
<keyword evidence="5 6" id="KW-0067">ATP-binding</keyword>
<evidence type="ECO:0000259" key="8">
    <source>
        <dbReference type="PROSITE" id="PS50011"/>
    </source>
</evidence>